<sequence length="85" mass="9365">MSQPRLLNSKLMHPNPTERCVHTTPCFCRQGGGTGWHPLLVLPFRDPLVQIGLEAGFLGSGKRVQLLTLRNKGVNSNTPTCGEKR</sequence>
<accession>A0A8T2NVA6</accession>
<evidence type="ECO:0000313" key="2">
    <source>
        <dbReference type="Proteomes" id="UP000824540"/>
    </source>
</evidence>
<protein>
    <submittedName>
        <fullName evidence="1">Uncharacterized protein</fullName>
    </submittedName>
</protein>
<comment type="caution">
    <text evidence="1">The sequence shown here is derived from an EMBL/GenBank/DDBJ whole genome shotgun (WGS) entry which is preliminary data.</text>
</comment>
<dbReference type="EMBL" id="JAFBMS010000020">
    <property type="protein sequence ID" value="KAG9344275.1"/>
    <property type="molecule type" value="Genomic_DNA"/>
</dbReference>
<dbReference type="AlphaFoldDB" id="A0A8T2NVA6"/>
<reference evidence="1" key="1">
    <citation type="thesis" date="2021" institute="BYU ScholarsArchive" country="Provo, UT, USA">
        <title>Applications of and Algorithms for Genome Assembly and Genomic Analyses with an Emphasis on Marine Teleosts.</title>
        <authorList>
            <person name="Pickett B.D."/>
        </authorList>
    </citation>
    <scope>NUCLEOTIDE SEQUENCE</scope>
    <source>
        <strain evidence="1">HI-2016</strain>
    </source>
</reference>
<evidence type="ECO:0000313" key="1">
    <source>
        <dbReference type="EMBL" id="KAG9344275.1"/>
    </source>
</evidence>
<name>A0A8T2NVA6_9TELE</name>
<keyword evidence="2" id="KW-1185">Reference proteome</keyword>
<proteinExistence type="predicted"/>
<gene>
    <name evidence="1" type="ORF">JZ751_010944</name>
</gene>
<organism evidence="1 2">
    <name type="scientific">Albula glossodonta</name>
    <name type="common">roundjaw bonefish</name>
    <dbReference type="NCBI Taxonomy" id="121402"/>
    <lineage>
        <taxon>Eukaryota</taxon>
        <taxon>Metazoa</taxon>
        <taxon>Chordata</taxon>
        <taxon>Craniata</taxon>
        <taxon>Vertebrata</taxon>
        <taxon>Euteleostomi</taxon>
        <taxon>Actinopterygii</taxon>
        <taxon>Neopterygii</taxon>
        <taxon>Teleostei</taxon>
        <taxon>Albuliformes</taxon>
        <taxon>Albulidae</taxon>
        <taxon>Albula</taxon>
    </lineage>
</organism>
<dbReference type="Proteomes" id="UP000824540">
    <property type="component" value="Unassembled WGS sequence"/>
</dbReference>